<feature type="region of interest" description="Disordered" evidence="15">
    <location>
        <begin position="727"/>
        <end position="803"/>
    </location>
</feature>
<dbReference type="Pfam" id="PF24973">
    <property type="entry name" value="EGF_LMN_ATRN"/>
    <property type="match status" value="3"/>
</dbReference>
<dbReference type="GO" id="GO:0007156">
    <property type="term" value="P:homophilic cell adhesion via plasma membrane adhesion molecules"/>
    <property type="evidence" value="ECO:0007669"/>
    <property type="project" value="TreeGrafter"/>
</dbReference>
<evidence type="ECO:0000259" key="18">
    <source>
        <dbReference type="PROSITE" id="PS50027"/>
    </source>
</evidence>
<keyword evidence="11" id="KW-0393">Immunoglobulin domain</keyword>
<dbReference type="InterPro" id="IPR036055">
    <property type="entry name" value="LDL_receptor-like_sf"/>
</dbReference>
<dbReference type="PROSITE" id="PS51115">
    <property type="entry name" value="LAMININ_IVA"/>
    <property type="match status" value="4"/>
</dbReference>
<dbReference type="Gene3D" id="2.60.40.10">
    <property type="entry name" value="Immunoglobulins"/>
    <property type="match status" value="12"/>
</dbReference>
<feature type="disulfide bond" evidence="12">
    <location>
        <begin position="4127"/>
        <end position="4136"/>
    </location>
</feature>
<dbReference type="SMART" id="SM00180">
    <property type="entry name" value="EGF_Lam"/>
    <property type="match status" value="10"/>
</dbReference>
<feature type="disulfide bond" evidence="12">
    <location>
        <begin position="3883"/>
        <end position="3893"/>
    </location>
</feature>
<feature type="domain" description="EGF-like" evidence="17">
    <location>
        <begin position="3839"/>
        <end position="3877"/>
    </location>
</feature>
<feature type="domain" description="EGF-like" evidence="17">
    <location>
        <begin position="4141"/>
        <end position="4175"/>
    </location>
</feature>
<feature type="region of interest" description="Disordered" evidence="15">
    <location>
        <begin position="1534"/>
        <end position="1561"/>
    </location>
</feature>
<dbReference type="GO" id="GO:0050808">
    <property type="term" value="P:synapse organization"/>
    <property type="evidence" value="ECO:0007669"/>
    <property type="project" value="TreeGrafter"/>
</dbReference>
<evidence type="ECO:0000256" key="13">
    <source>
        <dbReference type="PROSITE-ProRule" id="PRU00124"/>
    </source>
</evidence>
<dbReference type="GO" id="GO:0030424">
    <property type="term" value="C:axon"/>
    <property type="evidence" value="ECO:0007669"/>
    <property type="project" value="TreeGrafter"/>
</dbReference>
<dbReference type="CDD" id="cd00055">
    <property type="entry name" value="EGF_Lam"/>
    <property type="match status" value="7"/>
</dbReference>
<feature type="compositionally biased region" description="Low complexity" evidence="15">
    <location>
        <begin position="1384"/>
        <end position="1402"/>
    </location>
</feature>
<dbReference type="EMBL" id="RCHS01003494">
    <property type="protein sequence ID" value="RMX41432.1"/>
    <property type="molecule type" value="Genomic_DNA"/>
</dbReference>
<dbReference type="FunFam" id="2.10.25.10:FF:000106">
    <property type="entry name" value="Heparan sulfate proteoglycan 2"/>
    <property type="match status" value="3"/>
</dbReference>
<dbReference type="SMART" id="SM00181">
    <property type="entry name" value="EGF"/>
    <property type="match status" value="10"/>
</dbReference>
<feature type="compositionally biased region" description="Polar residues" evidence="15">
    <location>
        <begin position="914"/>
        <end position="926"/>
    </location>
</feature>
<feature type="domain" description="Ig-like" evidence="19">
    <location>
        <begin position="3245"/>
        <end position="3329"/>
    </location>
</feature>
<accession>A0A3M6TJ33</accession>
<feature type="domain" description="EGF-like" evidence="17">
    <location>
        <begin position="3879"/>
        <end position="3915"/>
    </location>
</feature>
<evidence type="ECO:0000259" key="17">
    <source>
        <dbReference type="PROSITE" id="PS50026"/>
    </source>
</evidence>
<evidence type="ECO:0000256" key="14">
    <source>
        <dbReference type="PROSITE-ProRule" id="PRU00460"/>
    </source>
</evidence>
<dbReference type="PROSITE" id="PS50068">
    <property type="entry name" value="LDLRA_2"/>
    <property type="match status" value="1"/>
</dbReference>
<protein>
    <recommendedName>
        <fullName evidence="23">Laminin G domain-containing protein</fullName>
    </recommendedName>
</protein>
<dbReference type="Pfam" id="PF00052">
    <property type="entry name" value="Laminin_B"/>
    <property type="match status" value="4"/>
</dbReference>
<dbReference type="InterPro" id="IPR001791">
    <property type="entry name" value="Laminin_G"/>
</dbReference>
<dbReference type="PROSITE" id="PS50026">
    <property type="entry name" value="EGF_3"/>
    <property type="match status" value="4"/>
</dbReference>
<dbReference type="PANTHER" id="PTHR45080">
    <property type="entry name" value="CONTACTIN 5"/>
    <property type="match status" value="1"/>
</dbReference>
<dbReference type="Pfam" id="PF07679">
    <property type="entry name" value="I-set"/>
    <property type="match status" value="3"/>
</dbReference>
<evidence type="ECO:0000256" key="15">
    <source>
        <dbReference type="SAM" id="MobiDB-lite"/>
    </source>
</evidence>
<dbReference type="PROSITE" id="PS01209">
    <property type="entry name" value="LDLRA_1"/>
    <property type="match status" value="1"/>
</dbReference>
<dbReference type="CDD" id="cd00112">
    <property type="entry name" value="LDLa"/>
    <property type="match status" value="1"/>
</dbReference>
<dbReference type="FunFam" id="2.10.25.10:FF:000012">
    <property type="entry name" value="Delta-like protein"/>
    <property type="match status" value="1"/>
</dbReference>
<feature type="domain" description="Laminin EGF-like" evidence="18">
    <location>
        <begin position="2207"/>
        <end position="2257"/>
    </location>
</feature>
<dbReference type="CDD" id="cd00110">
    <property type="entry name" value="LamG"/>
    <property type="match status" value="3"/>
</dbReference>
<evidence type="ECO:0000313" key="22">
    <source>
        <dbReference type="Proteomes" id="UP000275408"/>
    </source>
</evidence>
<dbReference type="OrthoDB" id="19606at2759"/>
<dbReference type="InterPro" id="IPR013098">
    <property type="entry name" value="Ig_I-set"/>
</dbReference>
<dbReference type="STRING" id="46731.A0A3M6TJ33"/>
<feature type="domain" description="Laminin G" evidence="16">
    <location>
        <begin position="3666"/>
        <end position="3848"/>
    </location>
</feature>
<feature type="domain" description="Ig-like" evidence="19">
    <location>
        <begin position="2974"/>
        <end position="3056"/>
    </location>
</feature>
<feature type="disulfide bond" evidence="14">
    <location>
        <begin position="2514"/>
        <end position="2523"/>
    </location>
</feature>
<dbReference type="InterPro" id="IPR013320">
    <property type="entry name" value="ConA-like_dom_sf"/>
</dbReference>
<feature type="domain" description="Laminin IV type A" evidence="20">
    <location>
        <begin position="1882"/>
        <end position="2061"/>
    </location>
</feature>
<feature type="domain" description="Laminin EGF-like" evidence="18">
    <location>
        <begin position="1696"/>
        <end position="1745"/>
    </location>
</feature>
<keyword evidence="22" id="KW-1185">Reference proteome</keyword>
<comment type="caution">
    <text evidence="21">The sequence shown here is derived from an EMBL/GenBank/DDBJ whole genome shotgun (WGS) entry which is preliminary data.</text>
</comment>
<feature type="region of interest" description="Disordered" evidence="15">
    <location>
        <begin position="1375"/>
        <end position="1423"/>
    </location>
</feature>
<proteinExistence type="predicted"/>
<gene>
    <name evidence="21" type="ORF">pdam_00013511</name>
</gene>
<dbReference type="FunFam" id="2.60.40.10:FF:000032">
    <property type="entry name" value="palladin isoform X1"/>
    <property type="match status" value="4"/>
</dbReference>
<evidence type="ECO:0000256" key="9">
    <source>
        <dbReference type="ARBA" id="ARBA00023180"/>
    </source>
</evidence>
<dbReference type="SUPFAM" id="SSF57424">
    <property type="entry name" value="LDL receptor-like module"/>
    <property type="match status" value="1"/>
</dbReference>
<evidence type="ECO:0000259" key="16">
    <source>
        <dbReference type="PROSITE" id="PS50025"/>
    </source>
</evidence>
<dbReference type="PROSITE" id="PS50027">
    <property type="entry name" value="EGF_LAM_2"/>
    <property type="match status" value="4"/>
</dbReference>
<feature type="domain" description="Laminin IV type A" evidence="20">
    <location>
        <begin position="1451"/>
        <end position="1665"/>
    </location>
</feature>
<feature type="disulfide bond" evidence="12">
    <location>
        <begin position="4165"/>
        <end position="4174"/>
    </location>
</feature>
<evidence type="ECO:0000256" key="8">
    <source>
        <dbReference type="ARBA" id="ARBA00023157"/>
    </source>
</evidence>
<feature type="disulfide bond" evidence="14">
    <location>
        <begin position="2207"/>
        <end position="2219"/>
    </location>
</feature>
<dbReference type="SMART" id="SM00179">
    <property type="entry name" value="EGF_CA"/>
    <property type="match status" value="3"/>
</dbReference>
<keyword evidence="4 12" id="KW-0245">EGF-like domain</keyword>
<feature type="region of interest" description="Disordered" evidence="15">
    <location>
        <begin position="1137"/>
        <end position="1171"/>
    </location>
</feature>
<keyword evidence="9" id="KW-0325">Glycoprotein</keyword>
<dbReference type="PROSITE" id="PS50835">
    <property type="entry name" value="IG_LIKE"/>
    <property type="match status" value="12"/>
</dbReference>
<keyword evidence="6" id="KW-0677">Repeat</keyword>
<keyword evidence="3" id="KW-0272">Extracellular matrix</keyword>
<dbReference type="Pfam" id="PF00054">
    <property type="entry name" value="Laminin_G_1"/>
    <property type="match status" value="2"/>
</dbReference>
<feature type="disulfide bond" evidence="14">
    <location>
        <begin position="2209"/>
        <end position="2226"/>
    </location>
</feature>
<sequence>MVNEMLPRFYVRLDHAFGFLAVLLFTISRSLENPDIQSDKWNSQVESYESAIWERRPSVRKGRPPGCCPPELYLGFENSTSYSDHDNRVTSVDAPCSNYADMDLQQVQFRSVKLAKMTDAITIAVWVNLQTIQGIQPILVVRGQHGELRFEVAEGHVTWLHTAFRPPIATFALISNKPVVETQLWTHIVALYDAHSNRAAVFVNGKEILQGPSAGGSLELAWNEFHAIGRYRVNKVLEFKLRGLLDEFYIYFCALPNMVIQRFFRMCHIGGKCAPSRPGLDRVCDVGAFLCWNRRCIRQEWKCDGENDCGDWSDEIGCDGFCAPGEKFSVFQGRCTLCFCMGRSQNCSSANVYRDRITLKLTTDNRPPNVPLVGVDGSQVSGITYTLDSFNNELSAHSTSKGRVYFWALPKEFLGNKLTSYGGKLRYAVKYLSGNASTDTANVPSRQVRSAEEILTIKSLMEEYATGDVRDVDDNNIDVDTDASGTEDPSLDMSEHMSSTISTQFTSRSSRVKEIPFILPETNATSKHTISTDGSRNVTENPGASTAAIKFSTERTRTQRPSTPTIHTGNILITENVETTPTVEVDRDTNLNTLSENGGTTKRVFSSVLSKSELPVTTATQLTMGKTLPFQTTQETSDRLIAKLTPDPSLTTSNPWPESRKEATPTVFFSSLSTPKSISEAIATTQNTYDTTTNASIGSEKAKTASSTYSSDSPSLEMVTTIPDKAYTTSSRISSSDNLPDTNTYPSEPNAPNSGQDGPPTILPYSTYSTRDPATEMRPPETFSTSTSRVTEIEEDSTSAAAVPSSAYTTMELIDHSFTEMSKTALHKTVHISIEGATTEYVTVPPRMSETTMITSSGAKQEMTNTVSVSPDGTDVSTSRTDTNPNTFHSTTDESTITKSETTGIINSSQFSVKTTSHGIRSISSQTNDNEDATTTATSPLAYSNEQLSSESLPSVTDSSFTKISPNGENALTTSDLPTAHITHLPTTQIPDTSQTERVSDTAYTLTTSVDDGDETTYIPSSSDYKTDVPFSKIVTSTTDPSSMKTSESTNVQFETSATMPPLSFSTERPPDVFHVTTKKSTDSLDGPSTASVHVPSTSYKLTDSSTAGKDEATTSIDLSVVSSERPSAKREMTIAFRTDTTSVDGQDETTSSSPSSAYRNSIPTSETGITGTVEEMSTNVPPTTYSSNQIATEYTKTVPGISFTERGASTDGVNEKIMTEVSSSYIKKGPPSESLTTKSSASSTTMVPGEDGSTTGLYPTAHSTVGLTSRTTTKKPNMSPSDVVMVNGGDGSTSKPPPSDFSTVTTTVVTESTITNTLYTKTKASTGQIDGRDEKATAAPATFHSTNRVTRTMATAISDAVYSKTMVVTTSNKKTIDETGKPTSDSVSTVSGTSSTGPISVDSDDETTTDVSPSAYSTDGTTSRTVANTQYTIAVDGEDVLTTTLPPSGHSTDTTIMTTVSTIPETIHASTKVLTDQTGATDGRTTTMPSTSYSTDRAIWKKSATFANEFYTKTMAATIGDVIDTTEKQTTETLTTVSDVTPSTPVTQPTTPPPTTAGKGTEAVRIMGRDGSVILYHGVQSGSGNYQAAVEIKLIEEGWISTDGVPVSRDSFMRVLSDVQGIFIRASYGDRRSSLVESVSIKDVSLDVASQEDAGYGKALLVEKCECSKGYDGLSCEYCSPGYTRTSDGLSCKKCSCNGHSDVCDQENGTCFDCRYNTEGSLCDRCRLGYFGNALRGTPADCKPCPCPLTISPNQFSPTCFLDSDDLPTCDACPVGYSGRNCELCAINYTGDPMIHYSKCELAAPTECDTRGSLDTDSDARKCLCKRNVRGDTCDTCKPGSFNLQEDNLDGCTPCFCNGVSDSCQSAMLNKTQIRSTFSVDDQKNFTLVTSDSSPVNSSDLFVNPLTKELTFQSFVEDDVQEEILYWKLPQEYTGNRLTSYGGYFSFVVSHEASSDGETLYAPDIILIGRDITLHHYKRSPTGNDRAGGYQVIFEENSWIDNTNREISRNQLMKALHHIEALLIRASYNTQMLQTTLREVSMDTTTNAVTNKPRVSSVEQCVCPAEYQGLSCESCKAGYYRSRVGPHLGKCIKCDCNGHSLDDYCDPETGECKNCQYNTEGFRCHKCVTGFYGNATIGQPSDCKPCPCPMTSPPNRFSPTCFMAEDNEPTCDACPPGYGGRKCDRCVESYVGNPTEPGGKCNLVDCRCDVRGSINSSCDPITTQCFCKKHVEGSKCDSCKRSFFNLQSDDPQGCVPCFCFGVSADCKCADYYKEIIPLRIALLDGPNYLRLSDLSRDSMISSGYEIEGDPGHYVYDFGKPPVMTYYWFLGEEFRGDMITSYDGILRYTVSHEMQPGGELTSATDVQLRGRGIVLIFHHRRRLKAGEKETFGLKLSEDWLRYPDNAETTRDTVMTVLSAVDSILVRATYSTTTTKASLYGVKVETAVPQVTRFRKAEKIEQCRCPPEYTGTSCQRCARGYTRTYPGPDFSPCVPCSCNQHSKECDPETGQCVKCDHNTAGSRCETCAIGFYGDATRGTPQDCQPCPCPLTVSSNQFSKTCKIESDGLPACTGCQTGYTGRTCNRCAKGYSGDPNKPGRKCIKLPAEFLPSVMIRPMKRTKTEGDDVRFYCFAKARQQPIISWSRGNGKTLPSRAVVSGKILLISKIRKEDEGDYACTARNIYGSETGSTQLRVQARRVDPISVTVSPKVLHVLLDQKAQFTCRAKSVTEYTLQWTQGVNGALPNGAENENGVLTIERAQAIHGGSYTCTGKNANNEDMVTVQLRIGVTKPQVLISPASLSVQEGDSAQFRCSASGFPAPELQWHGGPGGELPPEASTANGNGLLIFDAVKKIHEGEYFCTASNLGGISSTGTFLNVSAPGTAPIISVEPSSLTVLEGEEASFQCSAIGDPKPTIRWSREKGQLLPSSTSLNGFLRIFPTKLEDGGDYVCTAANTIGVDGYLVTLTVERDTSVPPTALVSPANQTVLEGSSTSLSCQVTGDPYPSIEWRKVGGELPDNHSIIGGLLVISEITKEDEGMYLCLAQNKKGVKQVTAFINVRSKVLPRIEIMPARRLTVTGGETVIFRCVVKAGNPPPAVVWETEESQPLNSSDDGVLVISPANGNSQGKYICKATNVMGSAEAVALLIVQGEPNIITTPSSPVSATTGNTVTMECAAAGDPPPLVEWISPESSRSSLQIVETRMGVLKLTIEDVRLEDQGNYTCQATNIVGIRRESVQLLVTVANEPPEVVVETLYESVIEGYKIVLRCNSTGVPTPSITWERVGSNLPSGVLNRNGNLTIPSVARRDAGIYACKAVNVEGEDIVNVQLEVIAPPQVEVTPSQRAVIQGDSLSLFCVATPLVPVIWSKINGSITGESEVDKGKLIIKNASVEHAGKYRCQAFNAAGSDEDFAIVTVVVRPTVTVSTESMVASPNSNVTFRCNASGIPEPVITWTKEGMSLSRRHSSLRNKLTLTRIVSSDEGRYICTATNAAGYSQKVVYLSVEDFPTGTITGGSSVTTVAVGGSLTLECQGTGIPEPEIMWSRVDGPLPNGVTTDGGLLNIVNAQLYHGGPYVCNVTNKAPKVTVTPQKSRVKLGETGEFTCIASGSPLPKLTWRKLNGSVPIYATVSDGVLRIPNVTHQDAGIYFCDASNVEGSAQGNTTLEIKVTVPRFTQRPLSYLSVPTLTKEPLNFTVEIVFTPEMADGLIFYNDQFTNGSVGDFISFGMSNGFAEFRFNLGFEPAIIRSHQPLRLYEWHSVILSRNGKVGNLTVDSKSPVTGISKGGSTGLNLNQDLYIGGVPDFLSISTLAGFKSGFIGCLSYLMVDGNVVNLGDPIDHMGLEDCNVCETRPCNNGGTCEEVPGAWGFVCSCRPGYSGRTCQDAGQQCSPGVCNEGRCENIGDEGFKCICPAGYSGERCEEGALIETPMFDGHSFMSFPGIEGALQQLKLVIRFMIHKSGNMLLLYNGQRQFPQRGDFISLAIIGGKVEFRFDLGSGPGIVRSARNITVGQWHTVHLERTLDEGSLTLDNDPPVTDDSPCCTKGLNLALNLFIGGVENFAVIDTRKVGVGSGLVGCISAMSVDGREINLIKSNLELRNITQCTECFLPCEIEPCLNNATCLPIGKISYSCSCAQGYTGRHCEVPLVGPLRNNTCLNNGVLLPTSDSICSCPLGFRGDRCENVVQLGDSAAFNGNGYLQFPSSTMRGPRVVKPDYMSLEIKTNAENGVIIWQGQRGDHFAIGLREGRLEFRFELGSGPAILRSSLPVNDGEWHSIEVFRSYMEGSLIVDDQEPVNGTSVVGSRGLNIQGSILVGGGENIAEMTFNKYDTGFLGCVRNVYFKTRKIKLQADASGGWNVIPCDG</sequence>
<dbReference type="Gene3D" id="4.10.400.10">
    <property type="entry name" value="Low-density Lipoprotein Receptor"/>
    <property type="match status" value="1"/>
</dbReference>
<dbReference type="GO" id="GO:0005604">
    <property type="term" value="C:basement membrane"/>
    <property type="evidence" value="ECO:0007669"/>
    <property type="project" value="UniProtKB-SubCell"/>
</dbReference>
<dbReference type="Gene3D" id="2.10.25.10">
    <property type="entry name" value="Laminin"/>
    <property type="match status" value="12"/>
</dbReference>
<dbReference type="GO" id="GO:0005886">
    <property type="term" value="C:plasma membrane"/>
    <property type="evidence" value="ECO:0007669"/>
    <property type="project" value="TreeGrafter"/>
</dbReference>
<dbReference type="Pfam" id="PF13927">
    <property type="entry name" value="Ig_3"/>
    <property type="match status" value="9"/>
</dbReference>
<dbReference type="InterPro" id="IPR056863">
    <property type="entry name" value="LMN_ATRN_NET-like_EGF"/>
</dbReference>
<feature type="region of interest" description="Disordered" evidence="15">
    <location>
        <begin position="471"/>
        <end position="495"/>
    </location>
</feature>
<dbReference type="SUPFAM" id="SSF57196">
    <property type="entry name" value="EGF/Laminin"/>
    <property type="match status" value="11"/>
</dbReference>
<feature type="disulfide bond" evidence="12">
    <location>
        <begin position="3905"/>
        <end position="3914"/>
    </location>
</feature>
<keyword evidence="5" id="KW-0732">Signal</keyword>
<feature type="disulfide bond" evidence="12">
    <location>
        <begin position="3867"/>
        <end position="3876"/>
    </location>
</feature>
<feature type="domain" description="Ig-like" evidence="19">
    <location>
        <begin position="3504"/>
        <end position="3576"/>
    </location>
</feature>
<feature type="disulfide bond" evidence="13">
    <location>
        <begin position="284"/>
        <end position="296"/>
    </location>
</feature>
<dbReference type="InterPro" id="IPR002172">
    <property type="entry name" value="LDrepeatLR_classA_rpt"/>
</dbReference>
<feature type="region of interest" description="Disordered" evidence="15">
    <location>
        <begin position="1078"/>
        <end position="1111"/>
    </location>
</feature>
<evidence type="ECO:0000256" key="2">
    <source>
        <dbReference type="ARBA" id="ARBA00022525"/>
    </source>
</evidence>
<organism evidence="21 22">
    <name type="scientific">Pocillopora damicornis</name>
    <name type="common">Cauliflower coral</name>
    <name type="synonym">Millepora damicornis</name>
    <dbReference type="NCBI Taxonomy" id="46731"/>
    <lineage>
        <taxon>Eukaryota</taxon>
        <taxon>Metazoa</taxon>
        <taxon>Cnidaria</taxon>
        <taxon>Anthozoa</taxon>
        <taxon>Hexacorallia</taxon>
        <taxon>Scleractinia</taxon>
        <taxon>Astrocoeniina</taxon>
        <taxon>Pocilloporidae</taxon>
        <taxon>Pocillopora</taxon>
    </lineage>
</organism>
<feature type="region of interest" description="Disordered" evidence="15">
    <location>
        <begin position="914"/>
        <end position="936"/>
    </location>
</feature>
<dbReference type="InterPro" id="IPR036179">
    <property type="entry name" value="Ig-like_dom_sf"/>
</dbReference>
<feature type="disulfide bond" evidence="13">
    <location>
        <begin position="303"/>
        <end position="318"/>
    </location>
</feature>
<evidence type="ECO:0000256" key="4">
    <source>
        <dbReference type="ARBA" id="ARBA00022536"/>
    </source>
</evidence>
<feature type="domain" description="Laminin IV type A" evidence="20">
    <location>
        <begin position="2285"/>
        <end position="2461"/>
    </location>
</feature>
<feature type="domain" description="Ig-like" evidence="19">
    <location>
        <begin position="2700"/>
        <end position="2780"/>
    </location>
</feature>
<evidence type="ECO:0000256" key="10">
    <source>
        <dbReference type="ARBA" id="ARBA00023292"/>
    </source>
</evidence>
<feature type="disulfide bond" evidence="13">
    <location>
        <begin position="291"/>
        <end position="309"/>
    </location>
</feature>
<dbReference type="Pfam" id="PF00008">
    <property type="entry name" value="EGF"/>
    <property type="match status" value="2"/>
</dbReference>
<evidence type="ECO:0000256" key="11">
    <source>
        <dbReference type="ARBA" id="ARBA00023319"/>
    </source>
</evidence>
<dbReference type="PROSITE" id="PS01186">
    <property type="entry name" value="EGF_2"/>
    <property type="match status" value="4"/>
</dbReference>
<keyword evidence="7" id="KW-0084">Basement membrane</keyword>
<feature type="compositionally biased region" description="Low complexity" evidence="15">
    <location>
        <begin position="1233"/>
        <end position="1246"/>
    </location>
</feature>
<evidence type="ECO:0000256" key="6">
    <source>
        <dbReference type="ARBA" id="ARBA00022737"/>
    </source>
</evidence>
<dbReference type="InterPro" id="IPR050958">
    <property type="entry name" value="Cell_Adh-Cytoskel_Orgn"/>
</dbReference>
<keyword evidence="8 12" id="KW-1015">Disulfide bond</keyword>
<dbReference type="GO" id="GO:0008046">
    <property type="term" value="F:axon guidance receptor activity"/>
    <property type="evidence" value="ECO:0007669"/>
    <property type="project" value="TreeGrafter"/>
</dbReference>
<evidence type="ECO:0000259" key="20">
    <source>
        <dbReference type="PROSITE" id="PS51115"/>
    </source>
</evidence>
<dbReference type="InterPro" id="IPR003599">
    <property type="entry name" value="Ig_sub"/>
</dbReference>
<dbReference type="SMART" id="SM00409">
    <property type="entry name" value="IG"/>
    <property type="match status" value="12"/>
</dbReference>
<evidence type="ECO:0000259" key="19">
    <source>
        <dbReference type="PROSITE" id="PS50835"/>
    </source>
</evidence>
<dbReference type="FunFam" id="2.10.25.10:FF:000033">
    <property type="entry name" value="Laminin subunit alpha 2"/>
    <property type="match status" value="1"/>
</dbReference>
<keyword evidence="10 14" id="KW-0424">Laminin EGF-like domain</keyword>
<dbReference type="InterPro" id="IPR001881">
    <property type="entry name" value="EGF-like_Ca-bd_dom"/>
</dbReference>
<feature type="compositionally biased region" description="Polar residues" evidence="15">
    <location>
        <begin position="1139"/>
        <end position="1171"/>
    </location>
</feature>
<feature type="domain" description="EGF-like" evidence="17">
    <location>
        <begin position="4101"/>
        <end position="4137"/>
    </location>
</feature>
<dbReference type="Pfam" id="PF00057">
    <property type="entry name" value="Ldl_recept_a"/>
    <property type="match status" value="1"/>
</dbReference>
<dbReference type="Proteomes" id="UP000275408">
    <property type="component" value="Unassembled WGS sequence"/>
</dbReference>
<evidence type="ECO:0000256" key="1">
    <source>
        <dbReference type="ARBA" id="ARBA00004302"/>
    </source>
</evidence>
<feature type="compositionally biased region" description="Polar residues" evidence="15">
    <location>
        <begin position="1087"/>
        <end position="1111"/>
    </location>
</feature>
<feature type="domain" description="Ig-like" evidence="19">
    <location>
        <begin position="2883"/>
        <end position="2967"/>
    </location>
</feature>
<feature type="domain" description="Ig-like" evidence="19">
    <location>
        <begin position="3579"/>
        <end position="3665"/>
    </location>
</feature>
<feature type="domain" description="Laminin IV type A" evidence="20">
    <location>
        <begin position="354"/>
        <end position="579"/>
    </location>
</feature>
<feature type="region of interest" description="Disordered" evidence="15">
    <location>
        <begin position="1225"/>
        <end position="1263"/>
    </location>
</feature>
<evidence type="ECO:0000313" key="21">
    <source>
        <dbReference type="EMBL" id="RMX41432.1"/>
    </source>
</evidence>
<dbReference type="GO" id="GO:0043025">
    <property type="term" value="C:neuronal cell body"/>
    <property type="evidence" value="ECO:0007669"/>
    <property type="project" value="TreeGrafter"/>
</dbReference>
<feature type="domain" description="Ig-like" evidence="19">
    <location>
        <begin position="2790"/>
        <end position="2877"/>
    </location>
</feature>
<comment type="subcellular location">
    <subcellularLocation>
        <location evidence="1">Secreted</location>
        <location evidence="1">Extracellular space</location>
        <location evidence="1">Extracellular matrix</location>
        <location evidence="1">Basement membrane</location>
    </subcellularLocation>
</comment>
<dbReference type="SMART" id="SM00282">
    <property type="entry name" value="LamG"/>
    <property type="match status" value="3"/>
</dbReference>
<feature type="domain" description="Laminin G" evidence="16">
    <location>
        <begin position="3920"/>
        <end position="4100"/>
    </location>
</feature>
<feature type="compositionally biased region" description="Polar residues" evidence="15">
    <location>
        <begin position="1253"/>
        <end position="1263"/>
    </location>
</feature>
<dbReference type="PANTHER" id="PTHR45080:SF8">
    <property type="entry name" value="IG-LIKE DOMAIN-CONTAINING PROTEIN"/>
    <property type="match status" value="1"/>
</dbReference>
<evidence type="ECO:0008006" key="23">
    <source>
        <dbReference type="Google" id="ProtNLM"/>
    </source>
</evidence>
<dbReference type="Pfam" id="PF00053">
    <property type="entry name" value="EGF_laminin"/>
    <property type="match status" value="7"/>
</dbReference>
<feature type="disulfide bond" evidence="14">
    <location>
        <begin position="2116"/>
        <end position="2125"/>
    </location>
</feature>
<dbReference type="Gene3D" id="2.60.120.200">
    <property type="match status" value="4"/>
</dbReference>
<dbReference type="InterPro" id="IPR007110">
    <property type="entry name" value="Ig-like_dom"/>
</dbReference>
<feature type="domain" description="Ig-like" evidence="19">
    <location>
        <begin position="3417"/>
        <end position="3499"/>
    </location>
</feature>
<dbReference type="InterPro" id="IPR000034">
    <property type="entry name" value="Laminin_IV"/>
</dbReference>
<feature type="domain" description="Ig-like" evidence="19">
    <location>
        <begin position="3332"/>
        <end position="3412"/>
    </location>
</feature>
<feature type="domain" description="Laminin EGF-like" evidence="18">
    <location>
        <begin position="2095"/>
        <end position="2146"/>
    </location>
</feature>
<dbReference type="SMART" id="SM00408">
    <property type="entry name" value="IGc2"/>
    <property type="match status" value="12"/>
</dbReference>
<dbReference type="InterPro" id="IPR000742">
    <property type="entry name" value="EGF"/>
</dbReference>
<feature type="disulfide bond" evidence="12">
    <location>
        <begin position="3848"/>
        <end position="3865"/>
    </location>
</feature>
<evidence type="ECO:0000256" key="7">
    <source>
        <dbReference type="ARBA" id="ARBA00022869"/>
    </source>
</evidence>
<dbReference type="FunFam" id="2.10.25.10:FF:000407">
    <property type="entry name" value="Laminin subunit alpha-3"/>
    <property type="match status" value="1"/>
</dbReference>
<feature type="compositionally biased region" description="Low complexity" evidence="15">
    <location>
        <begin position="1534"/>
        <end position="1550"/>
    </location>
</feature>
<feature type="domain" description="Ig-like" evidence="19">
    <location>
        <begin position="2609"/>
        <end position="2694"/>
    </location>
</feature>
<dbReference type="PROSITE" id="PS50025">
    <property type="entry name" value="LAM_G_DOMAIN"/>
    <property type="match status" value="3"/>
</dbReference>
<keyword evidence="2" id="KW-0964">Secreted</keyword>
<reference evidence="21 22" key="1">
    <citation type="journal article" date="2018" name="Sci. Rep.">
        <title>Comparative analysis of the Pocillopora damicornis genome highlights role of immune system in coral evolution.</title>
        <authorList>
            <person name="Cunning R."/>
            <person name="Bay R.A."/>
            <person name="Gillette P."/>
            <person name="Baker A.C."/>
            <person name="Traylor-Knowles N."/>
        </authorList>
    </citation>
    <scope>NUCLEOTIDE SEQUENCE [LARGE SCALE GENOMIC DNA]</scope>
    <source>
        <strain evidence="21">RSMAS</strain>
        <tissue evidence="21">Whole animal</tissue>
    </source>
</reference>
<dbReference type="InterPro" id="IPR023415">
    <property type="entry name" value="LDLR_class-A_CS"/>
</dbReference>
<feature type="disulfide bond" evidence="14">
    <location>
        <begin position="2228"/>
        <end position="2237"/>
    </location>
</feature>
<dbReference type="Pfam" id="PF13385">
    <property type="entry name" value="Laminin_G_3"/>
    <property type="match status" value="1"/>
</dbReference>
<dbReference type="GO" id="GO:0005509">
    <property type="term" value="F:calcium ion binding"/>
    <property type="evidence" value="ECO:0007669"/>
    <property type="project" value="InterPro"/>
</dbReference>
<dbReference type="PROSITE" id="PS01248">
    <property type="entry name" value="EGF_LAM_1"/>
    <property type="match status" value="5"/>
</dbReference>
<evidence type="ECO:0000256" key="3">
    <source>
        <dbReference type="ARBA" id="ARBA00022530"/>
    </source>
</evidence>
<dbReference type="PROSITE" id="PS00022">
    <property type="entry name" value="EGF_1"/>
    <property type="match status" value="4"/>
</dbReference>
<feature type="region of interest" description="Disordered" evidence="15">
    <location>
        <begin position="856"/>
        <end position="898"/>
    </location>
</feature>
<evidence type="ECO:0000256" key="5">
    <source>
        <dbReference type="ARBA" id="ARBA00022729"/>
    </source>
</evidence>
<dbReference type="SMART" id="SM00192">
    <property type="entry name" value="LDLa"/>
    <property type="match status" value="1"/>
</dbReference>
<comment type="caution">
    <text evidence="12">Lacks conserved residue(s) required for the propagation of feature annotation.</text>
</comment>
<dbReference type="CDD" id="cd00054">
    <property type="entry name" value="EGF_CA"/>
    <property type="match status" value="3"/>
</dbReference>
<dbReference type="SMART" id="SM00281">
    <property type="entry name" value="LamB"/>
    <property type="match status" value="3"/>
</dbReference>
<name>A0A3M6TJ33_POCDA</name>
<dbReference type="InterPro" id="IPR013783">
    <property type="entry name" value="Ig-like_fold"/>
</dbReference>
<dbReference type="SUPFAM" id="SSF48726">
    <property type="entry name" value="Immunoglobulin"/>
    <property type="match status" value="12"/>
</dbReference>
<dbReference type="SUPFAM" id="SSF49899">
    <property type="entry name" value="Concanavalin A-like lectins/glucanases"/>
    <property type="match status" value="4"/>
</dbReference>
<dbReference type="Pfam" id="PF02210">
    <property type="entry name" value="Laminin_G_2"/>
    <property type="match status" value="1"/>
</dbReference>
<feature type="domain" description="Ig-like" evidence="19">
    <location>
        <begin position="3063"/>
        <end position="3142"/>
    </location>
</feature>
<feature type="domain" description="Laminin G" evidence="16">
    <location>
        <begin position="4181"/>
        <end position="4354"/>
    </location>
</feature>
<dbReference type="InterPro" id="IPR002049">
    <property type="entry name" value="LE_dom"/>
</dbReference>
<feature type="domain" description="Ig-like" evidence="19">
    <location>
        <begin position="3150"/>
        <end position="3239"/>
    </location>
</feature>
<feature type="domain" description="Laminin EGF-like" evidence="18">
    <location>
        <begin position="2495"/>
        <end position="2544"/>
    </location>
</feature>
<evidence type="ECO:0000256" key="12">
    <source>
        <dbReference type="PROSITE-ProRule" id="PRU00076"/>
    </source>
</evidence>
<dbReference type="InterPro" id="IPR003598">
    <property type="entry name" value="Ig_sub2"/>
</dbReference>
<feature type="compositionally biased region" description="Polar residues" evidence="15">
    <location>
        <begin position="727"/>
        <end position="756"/>
    </location>
</feature>
<feature type="disulfide bond" evidence="14">
    <location>
        <begin position="1715"/>
        <end position="1724"/>
    </location>
</feature>